<comment type="similarity">
    <text evidence="2 5">Belongs to the CDP-alcohol phosphatidyltransferase class-I family.</text>
</comment>
<keyword evidence="3 5" id="KW-0808">Transferase</keyword>
<evidence type="ECO:0000256" key="5">
    <source>
        <dbReference type="RuleBase" id="RU003750"/>
    </source>
</evidence>
<dbReference type="InterPro" id="IPR014472">
    <property type="entry name" value="CHOPT"/>
</dbReference>
<organism evidence="7 8">
    <name type="scientific">Neolecta irregularis (strain DAH-3)</name>
    <dbReference type="NCBI Taxonomy" id="1198029"/>
    <lineage>
        <taxon>Eukaryota</taxon>
        <taxon>Fungi</taxon>
        <taxon>Dikarya</taxon>
        <taxon>Ascomycota</taxon>
        <taxon>Taphrinomycotina</taxon>
        <taxon>Neolectales</taxon>
        <taxon>Neolectaceae</taxon>
        <taxon>Neolecta</taxon>
    </lineage>
</organism>
<feature type="transmembrane region" description="Helical" evidence="6">
    <location>
        <begin position="130"/>
        <end position="156"/>
    </location>
</feature>
<proteinExistence type="inferred from homology"/>
<dbReference type="AlphaFoldDB" id="A0A1U7LKH2"/>
<evidence type="ECO:0000256" key="4">
    <source>
        <dbReference type="ARBA" id="ARBA00023136"/>
    </source>
</evidence>
<dbReference type="Proteomes" id="UP000186594">
    <property type="component" value="Unassembled WGS sequence"/>
</dbReference>
<feature type="transmembrane region" description="Helical" evidence="6">
    <location>
        <begin position="346"/>
        <end position="368"/>
    </location>
</feature>
<evidence type="ECO:0000313" key="7">
    <source>
        <dbReference type="EMBL" id="OLL23093.1"/>
    </source>
</evidence>
<gene>
    <name evidence="7" type="ORF">NEOLI_001240</name>
</gene>
<dbReference type="EMBL" id="LXFE01002311">
    <property type="protein sequence ID" value="OLL23093.1"/>
    <property type="molecule type" value="Genomic_DNA"/>
</dbReference>
<evidence type="ECO:0000256" key="2">
    <source>
        <dbReference type="ARBA" id="ARBA00010441"/>
    </source>
</evidence>
<reference evidence="7 8" key="1">
    <citation type="submission" date="2016-04" db="EMBL/GenBank/DDBJ databases">
        <title>Evolutionary innovation and constraint leading to complex multicellularity in the Ascomycota.</title>
        <authorList>
            <person name="Cisse O."/>
            <person name="Nguyen A."/>
            <person name="Hewitt D.A."/>
            <person name="Jedd G."/>
            <person name="Stajich J.E."/>
        </authorList>
    </citation>
    <scope>NUCLEOTIDE SEQUENCE [LARGE SCALE GENOMIC DNA]</scope>
    <source>
        <strain evidence="7 8">DAH-3</strain>
    </source>
</reference>
<keyword evidence="8" id="KW-1185">Reference proteome</keyword>
<feature type="transmembrane region" description="Helical" evidence="6">
    <location>
        <begin position="282"/>
        <end position="302"/>
    </location>
</feature>
<protein>
    <submittedName>
        <fullName evidence="7">Putative CDP-alcohol phosphatidyltransferase class-I family protein</fullName>
    </submittedName>
</protein>
<evidence type="ECO:0000256" key="1">
    <source>
        <dbReference type="ARBA" id="ARBA00004370"/>
    </source>
</evidence>
<feature type="transmembrane region" description="Helical" evidence="6">
    <location>
        <begin position="221"/>
        <end position="243"/>
    </location>
</feature>
<accession>A0A1U7LKH2</accession>
<evidence type="ECO:0000313" key="8">
    <source>
        <dbReference type="Proteomes" id="UP000186594"/>
    </source>
</evidence>
<dbReference type="InterPro" id="IPR043130">
    <property type="entry name" value="CDP-OH_PTrfase_TM_dom"/>
</dbReference>
<comment type="subcellular location">
    <subcellularLocation>
        <location evidence="1">Membrane</location>
    </subcellularLocation>
</comment>
<keyword evidence="4 6" id="KW-0472">Membrane</keyword>
<dbReference type="STRING" id="1198029.A0A1U7LKH2"/>
<feature type="transmembrane region" description="Helical" evidence="6">
    <location>
        <begin position="50"/>
        <end position="69"/>
    </location>
</feature>
<dbReference type="Pfam" id="PF01066">
    <property type="entry name" value="CDP-OH_P_transf"/>
    <property type="match status" value="1"/>
</dbReference>
<name>A0A1U7LKH2_NEOID</name>
<dbReference type="GO" id="GO:0006654">
    <property type="term" value="P:phosphatidic acid biosynthetic process"/>
    <property type="evidence" value="ECO:0007669"/>
    <property type="project" value="EnsemblFungi"/>
</dbReference>
<dbReference type="GO" id="GO:0016780">
    <property type="term" value="F:phosphotransferase activity, for other substituted phosphate groups"/>
    <property type="evidence" value="ECO:0007669"/>
    <property type="project" value="InterPro"/>
</dbReference>
<dbReference type="OMA" id="QNMGQGW"/>
<feature type="transmembrane region" description="Helical" evidence="6">
    <location>
        <begin position="168"/>
        <end position="192"/>
    </location>
</feature>
<keyword evidence="6" id="KW-0812">Transmembrane</keyword>
<dbReference type="PANTHER" id="PTHR10414">
    <property type="entry name" value="ETHANOLAMINEPHOSPHOTRANSFERASE"/>
    <property type="match status" value="1"/>
</dbReference>
<sequence>MGVYIRPHQLDGLKKYKYSGIDKSLVSRFILGPYWSALVKLFPCWVAPNAITLLGFGFVIINFFTMLYYDPDLDTECPRWVYASWAAGIFIYQSLDAIDGKQARRTGTHGPLGEIFDHGVDSLNTTLESILIASALNLGSSWSSLICQFAAIYTFYLTTWEEYHTGTLYLPYISGPVEGILIIALCYCVHFWEQTVFSVIHITAPKAFPAYIKTFRVNDSFVAFGMASLTLGIVAACINVVQFRRKEGLSSLRPLLDLLPFTLGISLSVAWIYANPILLERMVLLECTIGTVFSYTVGHVIVRHVTKSEFSYWNKLLTPLLFFWADSYLLPFYGFKSSLAGENSVLWLYAYFGLAVGIHGSFCIDVIYTMCDYFDMNCLTIKYQDKKTK</sequence>
<dbReference type="OrthoDB" id="196717at2759"/>
<dbReference type="InterPro" id="IPR048254">
    <property type="entry name" value="CDP_ALCOHOL_P_TRANSF_CS"/>
</dbReference>
<feature type="transmembrane region" description="Helical" evidence="6">
    <location>
        <begin position="314"/>
        <end position="334"/>
    </location>
</feature>
<dbReference type="Gene3D" id="1.20.120.1760">
    <property type="match status" value="1"/>
</dbReference>
<evidence type="ECO:0000256" key="3">
    <source>
        <dbReference type="ARBA" id="ARBA00022679"/>
    </source>
</evidence>
<dbReference type="GO" id="GO:0016020">
    <property type="term" value="C:membrane"/>
    <property type="evidence" value="ECO:0007669"/>
    <property type="project" value="UniProtKB-SubCell"/>
</dbReference>
<dbReference type="GO" id="GO:0101026">
    <property type="term" value="P:mitotic nuclear membrane biogenesis"/>
    <property type="evidence" value="ECO:0007669"/>
    <property type="project" value="EnsemblFungi"/>
</dbReference>
<dbReference type="PANTHER" id="PTHR10414:SF37">
    <property type="entry name" value="BB IN A BOXCAR, ISOFORM C"/>
    <property type="match status" value="1"/>
</dbReference>
<comment type="caution">
    <text evidence="7">The sequence shown here is derived from an EMBL/GenBank/DDBJ whole genome shotgun (WGS) entry which is preliminary data.</text>
</comment>
<dbReference type="InterPro" id="IPR000462">
    <property type="entry name" value="CDP-OH_P_trans"/>
</dbReference>
<feature type="transmembrane region" description="Helical" evidence="6">
    <location>
        <begin position="255"/>
        <end position="276"/>
    </location>
</feature>
<dbReference type="PROSITE" id="PS00379">
    <property type="entry name" value="CDP_ALCOHOL_P_TRANSF"/>
    <property type="match status" value="1"/>
</dbReference>
<dbReference type="PIRSF" id="PIRSF015665">
    <property type="entry name" value="CHOPT"/>
    <property type="match status" value="1"/>
</dbReference>
<evidence type="ECO:0000256" key="6">
    <source>
        <dbReference type="SAM" id="Phobius"/>
    </source>
</evidence>
<keyword evidence="6" id="KW-1133">Transmembrane helix</keyword>